<dbReference type="Proteomes" id="UP000681720">
    <property type="component" value="Unassembled WGS sequence"/>
</dbReference>
<dbReference type="SUPFAM" id="SSF49265">
    <property type="entry name" value="Fibronectin type III"/>
    <property type="match status" value="1"/>
</dbReference>
<dbReference type="GO" id="GO:0031430">
    <property type="term" value="C:M band"/>
    <property type="evidence" value="ECO:0007669"/>
    <property type="project" value="TreeGrafter"/>
</dbReference>
<evidence type="ECO:0000259" key="2">
    <source>
        <dbReference type="PROSITE" id="PS50853"/>
    </source>
</evidence>
<protein>
    <recommendedName>
        <fullName evidence="2">Fibronectin type-III domain-containing protein</fullName>
    </recommendedName>
</protein>
<dbReference type="PANTHER" id="PTHR13817:SF151">
    <property type="entry name" value="TITIN"/>
    <property type="match status" value="1"/>
</dbReference>
<sequence>RDKKSGDWVRCNDPIEGTEITVSKLKEGHEYEFRVMAENANGVSEPLLTDKPILVKNPFTEPGQPGTPTCVSRDRNHIEIKWTPPRNDGGNPVKGYIIERREKGGKRKEWSKINRGDLHKVSKLLFLILLEAHRKTSRKKLVYKTH</sequence>
<name>A0A8S3JFT4_9BILA</name>
<dbReference type="CDD" id="cd00063">
    <property type="entry name" value="FN3"/>
    <property type="match status" value="2"/>
</dbReference>
<dbReference type="PROSITE" id="PS50853">
    <property type="entry name" value="FN3"/>
    <property type="match status" value="2"/>
</dbReference>
<feature type="domain" description="Fibronectin type-III" evidence="2">
    <location>
        <begin position="64"/>
        <end position="146"/>
    </location>
</feature>
<comment type="caution">
    <text evidence="3">The sequence shown here is derived from an EMBL/GenBank/DDBJ whole genome shotgun (WGS) entry which is preliminary data.</text>
</comment>
<dbReference type="GO" id="GO:0045214">
    <property type="term" value="P:sarcomere organization"/>
    <property type="evidence" value="ECO:0007669"/>
    <property type="project" value="TreeGrafter"/>
</dbReference>
<reference evidence="3" key="1">
    <citation type="submission" date="2021-02" db="EMBL/GenBank/DDBJ databases">
        <authorList>
            <person name="Nowell W R."/>
        </authorList>
    </citation>
    <scope>NUCLEOTIDE SEQUENCE</scope>
</reference>
<evidence type="ECO:0000256" key="1">
    <source>
        <dbReference type="ARBA" id="ARBA00022737"/>
    </source>
</evidence>
<dbReference type="PANTHER" id="PTHR13817">
    <property type="entry name" value="TITIN"/>
    <property type="match status" value="1"/>
</dbReference>
<gene>
    <name evidence="3" type="ORF">GIL414_LOCUS81681</name>
</gene>
<dbReference type="AlphaFoldDB" id="A0A8S3JFT4"/>
<dbReference type="InterPro" id="IPR003961">
    <property type="entry name" value="FN3_dom"/>
</dbReference>
<dbReference type="EMBL" id="CAJOBJ010358067">
    <property type="protein sequence ID" value="CAF5216073.1"/>
    <property type="molecule type" value="Genomic_DNA"/>
</dbReference>
<feature type="non-terminal residue" evidence="3">
    <location>
        <position position="1"/>
    </location>
</feature>
<dbReference type="Gene3D" id="2.60.40.10">
    <property type="entry name" value="Immunoglobulins"/>
    <property type="match status" value="2"/>
</dbReference>
<keyword evidence="1" id="KW-0677">Repeat</keyword>
<proteinExistence type="predicted"/>
<dbReference type="InterPro" id="IPR036116">
    <property type="entry name" value="FN3_sf"/>
</dbReference>
<dbReference type="InterPro" id="IPR013783">
    <property type="entry name" value="Ig-like_fold"/>
</dbReference>
<evidence type="ECO:0000313" key="3">
    <source>
        <dbReference type="EMBL" id="CAF5216073.1"/>
    </source>
</evidence>
<accession>A0A8S3JFT4</accession>
<dbReference type="InterPro" id="IPR050964">
    <property type="entry name" value="Striated_Muscle_Regulatory"/>
</dbReference>
<organism evidence="3 4">
    <name type="scientific">Rotaria magnacalcarata</name>
    <dbReference type="NCBI Taxonomy" id="392030"/>
    <lineage>
        <taxon>Eukaryota</taxon>
        <taxon>Metazoa</taxon>
        <taxon>Spiralia</taxon>
        <taxon>Gnathifera</taxon>
        <taxon>Rotifera</taxon>
        <taxon>Eurotatoria</taxon>
        <taxon>Bdelloidea</taxon>
        <taxon>Philodinida</taxon>
        <taxon>Philodinidae</taxon>
        <taxon>Rotaria</taxon>
    </lineage>
</organism>
<dbReference type="PRINTS" id="PR00014">
    <property type="entry name" value="FNTYPEIII"/>
</dbReference>
<feature type="domain" description="Fibronectin type-III" evidence="2">
    <location>
        <begin position="1"/>
        <end position="58"/>
    </location>
</feature>
<evidence type="ECO:0000313" key="4">
    <source>
        <dbReference type="Proteomes" id="UP000681720"/>
    </source>
</evidence>